<dbReference type="EMBL" id="VITR01000004">
    <property type="protein sequence ID" value="TWB43892.1"/>
    <property type="molecule type" value="Genomic_DNA"/>
</dbReference>
<name>A0A560HC01_9PROT</name>
<proteinExistence type="inferred from homology"/>
<comment type="caution">
    <text evidence="4">The sequence shown here is derived from an EMBL/GenBank/DDBJ whole genome shotgun (WGS) entry which is preliminary data.</text>
</comment>
<dbReference type="Pfam" id="PF05532">
    <property type="entry name" value="CsbD"/>
    <property type="match status" value="1"/>
</dbReference>
<protein>
    <submittedName>
        <fullName evidence="4">CsbD-like protein</fullName>
    </submittedName>
</protein>
<feature type="region of interest" description="Disordered" evidence="2">
    <location>
        <begin position="35"/>
        <end position="67"/>
    </location>
</feature>
<dbReference type="RefSeq" id="WP_145731008.1">
    <property type="nucleotide sequence ID" value="NZ_VITR01000004.1"/>
</dbReference>
<comment type="similarity">
    <text evidence="1">Belongs to the UPF0337 (CsbD) family.</text>
</comment>
<evidence type="ECO:0000256" key="2">
    <source>
        <dbReference type="SAM" id="MobiDB-lite"/>
    </source>
</evidence>
<evidence type="ECO:0000313" key="4">
    <source>
        <dbReference type="EMBL" id="TWB43892.1"/>
    </source>
</evidence>
<keyword evidence="5" id="KW-1185">Reference proteome</keyword>
<reference evidence="4 5" key="1">
    <citation type="submission" date="2019-06" db="EMBL/GenBank/DDBJ databases">
        <title>Genomic Encyclopedia of Type Strains, Phase IV (KMG-V): Genome sequencing to study the core and pangenomes of soil and plant-associated prokaryotes.</title>
        <authorList>
            <person name="Whitman W."/>
        </authorList>
    </citation>
    <scope>NUCLEOTIDE SEQUENCE [LARGE SCALE GENOMIC DNA]</scope>
    <source>
        <strain evidence="4 5">BR 11622</strain>
    </source>
</reference>
<dbReference type="InterPro" id="IPR008462">
    <property type="entry name" value="CsbD"/>
</dbReference>
<evidence type="ECO:0000313" key="5">
    <source>
        <dbReference type="Proteomes" id="UP000315751"/>
    </source>
</evidence>
<organism evidence="4 5">
    <name type="scientific">Nitrospirillum amazonense</name>
    <dbReference type="NCBI Taxonomy" id="28077"/>
    <lineage>
        <taxon>Bacteria</taxon>
        <taxon>Pseudomonadati</taxon>
        <taxon>Pseudomonadota</taxon>
        <taxon>Alphaproteobacteria</taxon>
        <taxon>Rhodospirillales</taxon>
        <taxon>Azospirillaceae</taxon>
        <taxon>Nitrospirillum</taxon>
    </lineage>
</organism>
<dbReference type="Gene3D" id="1.10.1470.10">
    <property type="entry name" value="YjbJ"/>
    <property type="match status" value="1"/>
</dbReference>
<dbReference type="SUPFAM" id="SSF69047">
    <property type="entry name" value="Hypothetical protein YjbJ"/>
    <property type="match status" value="1"/>
</dbReference>
<dbReference type="InterPro" id="IPR036629">
    <property type="entry name" value="YjbJ_sf"/>
</dbReference>
<dbReference type="AlphaFoldDB" id="A0A560HC01"/>
<dbReference type="Proteomes" id="UP000315751">
    <property type="component" value="Unassembled WGS sequence"/>
</dbReference>
<accession>A0A560HC01</accession>
<feature type="domain" description="CsbD-like" evidence="3">
    <location>
        <begin position="4"/>
        <end position="55"/>
    </location>
</feature>
<dbReference type="OrthoDB" id="9796058at2"/>
<sequence length="67" mass="6817">MNKNRIEGNAKIAGGAVKETAGKVLGDDQMAAEGKAKKVEGHAQNAAGKIQEAGKALKDTAKKALGE</sequence>
<evidence type="ECO:0000256" key="1">
    <source>
        <dbReference type="ARBA" id="ARBA00009129"/>
    </source>
</evidence>
<gene>
    <name evidence="4" type="ORF">FBZ90_104280</name>
</gene>
<evidence type="ECO:0000259" key="3">
    <source>
        <dbReference type="Pfam" id="PF05532"/>
    </source>
</evidence>
<feature type="compositionally biased region" description="Basic and acidic residues" evidence="2">
    <location>
        <begin position="55"/>
        <end position="67"/>
    </location>
</feature>